<reference evidence="2 3" key="1">
    <citation type="journal article" date="2010" name="J. Bacteriol.">
        <title>Genome sequences of Pelagibaca bermudensis HTCC2601T and Maritimibacter alkaliphilus HTCC2654T, the type strains of two marine Roseobacter genera.</title>
        <authorList>
            <person name="Thrash J.C."/>
            <person name="Cho J.C."/>
            <person name="Ferriera S."/>
            <person name="Johnson J."/>
            <person name="Vergin K.L."/>
            <person name="Giovannoni S.J."/>
        </authorList>
    </citation>
    <scope>NUCLEOTIDE SEQUENCE [LARGE SCALE GENOMIC DNA]</scope>
    <source>
        <strain evidence="2 3">HTCC2654</strain>
    </source>
</reference>
<evidence type="ECO:0000256" key="1">
    <source>
        <dbReference type="SAM" id="SignalP"/>
    </source>
</evidence>
<keyword evidence="1" id="KW-0732">Signal</keyword>
<evidence type="ECO:0000313" key="3">
    <source>
        <dbReference type="Proteomes" id="UP000002931"/>
    </source>
</evidence>
<sequence>MKPLVLAYATAGLLMAAALHHTDAVMGSAAGPAETRAATASR</sequence>
<gene>
    <name evidence="2" type="ORF">RB2654_11623</name>
</gene>
<comment type="caution">
    <text evidence="2">The sequence shown here is derived from an EMBL/GenBank/DDBJ whole genome shotgun (WGS) entry which is preliminary data.</text>
</comment>
<keyword evidence="3" id="KW-1185">Reference proteome</keyword>
<dbReference type="Proteomes" id="UP000002931">
    <property type="component" value="Unassembled WGS sequence"/>
</dbReference>
<dbReference type="AlphaFoldDB" id="A3VFN0"/>
<evidence type="ECO:0000313" key="2">
    <source>
        <dbReference type="EMBL" id="EAQ13145.1"/>
    </source>
</evidence>
<dbReference type="EMBL" id="AAMT01000006">
    <property type="protein sequence ID" value="EAQ13145.1"/>
    <property type="molecule type" value="Genomic_DNA"/>
</dbReference>
<feature type="signal peptide" evidence="1">
    <location>
        <begin position="1"/>
        <end position="21"/>
    </location>
</feature>
<organism evidence="2 3">
    <name type="scientific">Maritimibacter alkaliphilus HTCC2654</name>
    <dbReference type="NCBI Taxonomy" id="314271"/>
    <lineage>
        <taxon>Bacteria</taxon>
        <taxon>Pseudomonadati</taxon>
        <taxon>Pseudomonadota</taxon>
        <taxon>Alphaproteobacteria</taxon>
        <taxon>Rhodobacterales</taxon>
        <taxon>Roseobacteraceae</taxon>
        <taxon>Maritimibacter</taxon>
    </lineage>
</organism>
<feature type="chain" id="PRO_5002661755" evidence="1">
    <location>
        <begin position="22"/>
        <end position="42"/>
    </location>
</feature>
<dbReference type="RefSeq" id="WP_008331742.1">
    <property type="nucleotide sequence ID" value="NZ_CH902578.1"/>
</dbReference>
<dbReference type="HOGENOM" id="CLU_3253769_0_0_5"/>
<name>A3VFN0_9RHOB</name>
<proteinExistence type="predicted"/>
<accession>A3VFN0</accession>
<dbReference type="STRING" id="314271.RB2654_11623"/>
<protein>
    <submittedName>
        <fullName evidence="2">Uncharacterized protein</fullName>
    </submittedName>
</protein>